<sequence>MSNPPKQYLSNGQAMQSPPLTARITRFSESAIQFIGLYFVTLLSFDSYASAESSSFATQNNPALQGSGSRSSGTTGFGGSAGRPDPRGPGRRLGTVDSVRAPECGSCQ</sequence>
<dbReference type="VEuPathDB" id="FungiDB:DFL_001095"/>
<dbReference type="GeneID" id="93583406"/>
<evidence type="ECO:0000313" key="2">
    <source>
        <dbReference type="EMBL" id="RVD90119.1"/>
    </source>
</evidence>
<gene>
    <name evidence="2" type="ORF">DFL_001095</name>
</gene>
<name>A0A437AG76_ARTFL</name>
<dbReference type="OrthoDB" id="2121326at2759"/>
<keyword evidence="3" id="KW-1185">Reference proteome</keyword>
<dbReference type="Pfam" id="PF10961">
    <property type="entry name" value="SelK_SelG"/>
    <property type="match status" value="1"/>
</dbReference>
<dbReference type="RefSeq" id="XP_067495663.1">
    <property type="nucleotide sequence ID" value="XM_067629664.1"/>
</dbReference>
<organism evidence="2 3">
    <name type="scientific">Arthrobotrys flagrans</name>
    <name type="common">Nematode-trapping fungus</name>
    <name type="synonym">Trichothecium flagrans</name>
    <dbReference type="NCBI Taxonomy" id="97331"/>
    <lineage>
        <taxon>Eukaryota</taxon>
        <taxon>Fungi</taxon>
        <taxon>Dikarya</taxon>
        <taxon>Ascomycota</taxon>
        <taxon>Pezizomycotina</taxon>
        <taxon>Orbiliomycetes</taxon>
        <taxon>Orbiliales</taxon>
        <taxon>Orbiliaceae</taxon>
        <taxon>Arthrobotrys</taxon>
    </lineage>
</organism>
<proteinExistence type="predicted"/>
<reference evidence="2 3" key="1">
    <citation type="submission" date="2019-01" db="EMBL/GenBank/DDBJ databases">
        <title>Intercellular communication is required for trap formation in the nematode-trapping fungus Duddingtonia flagrans.</title>
        <authorList>
            <person name="Youssar L."/>
            <person name="Wernet V."/>
            <person name="Hensel N."/>
            <person name="Hildebrandt H.-G."/>
            <person name="Fischer R."/>
        </authorList>
    </citation>
    <scope>NUCLEOTIDE SEQUENCE [LARGE SCALE GENOMIC DNA]</scope>
    <source>
        <strain evidence="2 3">CBS H-5679</strain>
    </source>
</reference>
<dbReference type="InterPro" id="IPR024491">
    <property type="entry name" value="Se_SelK/SelG"/>
</dbReference>
<dbReference type="EMBL" id="SAEB01000001">
    <property type="protein sequence ID" value="RVD90119.1"/>
    <property type="molecule type" value="Genomic_DNA"/>
</dbReference>
<comment type="caution">
    <text evidence="2">The sequence shown here is derived from an EMBL/GenBank/DDBJ whole genome shotgun (WGS) entry which is preliminary data.</text>
</comment>
<feature type="region of interest" description="Disordered" evidence="1">
    <location>
        <begin position="56"/>
        <end position="108"/>
    </location>
</feature>
<evidence type="ECO:0000313" key="3">
    <source>
        <dbReference type="Proteomes" id="UP000283090"/>
    </source>
</evidence>
<protein>
    <submittedName>
        <fullName evidence="2">Uncharacterized protein</fullName>
    </submittedName>
</protein>
<evidence type="ECO:0000256" key="1">
    <source>
        <dbReference type="SAM" id="MobiDB-lite"/>
    </source>
</evidence>
<dbReference type="AlphaFoldDB" id="A0A437AG76"/>
<accession>A0A437AG76</accession>
<dbReference type="Proteomes" id="UP000283090">
    <property type="component" value="Unassembled WGS sequence"/>
</dbReference>